<keyword evidence="1" id="KW-0862">Zinc</keyword>
<keyword evidence="2" id="KW-0805">Transcription regulation</keyword>
<protein>
    <submittedName>
        <fullName evidence="7">Cutinase transcription factor 1 alpha</fullName>
    </submittedName>
</protein>
<comment type="caution">
    <text evidence="7">The sequence shown here is derived from an EMBL/GenBank/DDBJ whole genome shotgun (WGS) entry which is preliminary data.</text>
</comment>
<keyword evidence="5" id="KW-0539">Nucleus</keyword>
<feature type="domain" description="Xylanolytic transcriptional activator regulatory" evidence="6">
    <location>
        <begin position="242"/>
        <end position="314"/>
    </location>
</feature>
<keyword evidence="3" id="KW-0238">DNA-binding</keyword>
<dbReference type="InterPro" id="IPR052073">
    <property type="entry name" value="Amide_Lactam_Regulators"/>
</dbReference>
<dbReference type="GO" id="GO:0008270">
    <property type="term" value="F:zinc ion binding"/>
    <property type="evidence" value="ECO:0007669"/>
    <property type="project" value="InterPro"/>
</dbReference>
<dbReference type="CDD" id="cd12148">
    <property type="entry name" value="fungal_TF_MHR"/>
    <property type="match status" value="1"/>
</dbReference>
<reference evidence="7 8" key="2">
    <citation type="submission" date="2020-05" db="EMBL/GenBank/DDBJ databases">
        <title>Identification and distribution of gene clusters putatively required for synthesis of sphingolipid metabolism inhibitors in phylogenetically diverse species of the filamentous fungus Fusarium.</title>
        <authorList>
            <person name="Kim H.-S."/>
            <person name="Busman M."/>
            <person name="Brown D.W."/>
            <person name="Divon H."/>
            <person name="Uhlig S."/>
            <person name="Proctor R.H."/>
        </authorList>
    </citation>
    <scope>NUCLEOTIDE SEQUENCE [LARGE SCALE GENOMIC DNA]</scope>
    <source>
        <strain evidence="7 8">NRRL 25331</strain>
    </source>
</reference>
<dbReference type="PANTHER" id="PTHR47171:SF4">
    <property type="entry name" value="ACETAMIDASE REGULATORY PROTEIN"/>
    <property type="match status" value="1"/>
</dbReference>
<keyword evidence="8" id="KW-1185">Reference proteome</keyword>
<keyword evidence="4" id="KW-0804">Transcription</keyword>
<dbReference type="PANTHER" id="PTHR47171">
    <property type="entry name" value="FARA-RELATED"/>
    <property type="match status" value="1"/>
</dbReference>
<evidence type="ECO:0000256" key="5">
    <source>
        <dbReference type="ARBA" id="ARBA00023242"/>
    </source>
</evidence>
<dbReference type="InterPro" id="IPR007219">
    <property type="entry name" value="XnlR_reg_dom"/>
</dbReference>
<evidence type="ECO:0000259" key="6">
    <source>
        <dbReference type="SMART" id="SM00906"/>
    </source>
</evidence>
<proteinExistence type="predicted"/>
<name>A0A8H5TSB3_FUSCI</name>
<dbReference type="SMART" id="SM00906">
    <property type="entry name" value="Fungal_trans"/>
    <property type="match status" value="1"/>
</dbReference>
<evidence type="ECO:0000256" key="3">
    <source>
        <dbReference type="ARBA" id="ARBA00023125"/>
    </source>
</evidence>
<evidence type="ECO:0000256" key="2">
    <source>
        <dbReference type="ARBA" id="ARBA00023015"/>
    </source>
</evidence>
<dbReference type="GO" id="GO:0006351">
    <property type="term" value="P:DNA-templated transcription"/>
    <property type="evidence" value="ECO:0007669"/>
    <property type="project" value="InterPro"/>
</dbReference>
<dbReference type="GO" id="GO:0003677">
    <property type="term" value="F:DNA binding"/>
    <property type="evidence" value="ECO:0007669"/>
    <property type="project" value="UniProtKB-KW"/>
</dbReference>
<dbReference type="EMBL" id="JAAQPE010000262">
    <property type="protein sequence ID" value="KAF5673552.1"/>
    <property type="molecule type" value="Genomic_DNA"/>
</dbReference>
<dbReference type="Pfam" id="PF04082">
    <property type="entry name" value="Fungal_trans"/>
    <property type="match status" value="1"/>
</dbReference>
<evidence type="ECO:0000313" key="8">
    <source>
        <dbReference type="Proteomes" id="UP000572754"/>
    </source>
</evidence>
<organism evidence="7 8">
    <name type="scientific">Fusarium circinatum</name>
    <name type="common">Pitch canker fungus</name>
    <name type="synonym">Gibberella circinata</name>
    <dbReference type="NCBI Taxonomy" id="48490"/>
    <lineage>
        <taxon>Eukaryota</taxon>
        <taxon>Fungi</taxon>
        <taxon>Dikarya</taxon>
        <taxon>Ascomycota</taxon>
        <taxon>Pezizomycotina</taxon>
        <taxon>Sordariomycetes</taxon>
        <taxon>Hypocreomycetidae</taxon>
        <taxon>Hypocreales</taxon>
        <taxon>Nectriaceae</taxon>
        <taxon>Fusarium</taxon>
        <taxon>Fusarium fujikuroi species complex</taxon>
    </lineage>
</organism>
<gene>
    <name evidence="7" type="ORF">FCIRC_8015</name>
</gene>
<evidence type="ECO:0000256" key="4">
    <source>
        <dbReference type="ARBA" id="ARBA00023163"/>
    </source>
</evidence>
<dbReference type="Proteomes" id="UP000572754">
    <property type="component" value="Unassembled WGS sequence"/>
</dbReference>
<reference evidence="8" key="1">
    <citation type="journal article" date="2020" name="BMC Genomics">
        <title>Correction to: Identification and distribution of gene clusters required for synthesis of sphingolipid metabolism inhibitors in diverse species of the filamentous fungus Fusarium.</title>
        <authorList>
            <person name="Kim H.S."/>
            <person name="Lohmar J.M."/>
            <person name="Busman M."/>
            <person name="Brown D.W."/>
            <person name="Naumann T.A."/>
            <person name="Divon H.H."/>
            <person name="Lysoe E."/>
            <person name="Uhlig S."/>
            <person name="Proctor R.H."/>
        </authorList>
    </citation>
    <scope>NUCLEOTIDE SEQUENCE [LARGE SCALE GENOMIC DNA]</scope>
    <source>
        <strain evidence="8">NRRL 25331</strain>
    </source>
</reference>
<evidence type="ECO:0000313" key="7">
    <source>
        <dbReference type="EMBL" id="KAF5673552.1"/>
    </source>
</evidence>
<dbReference type="AlphaFoldDB" id="A0A8H5TSB3"/>
<accession>A0A8H5TSB3</accession>
<sequence length="527" mass="59687">MLGIKFYAPVTKSTYGKKEHIGQVYRKSSITFRPTKTSAKQVERGQVEDGFYVDMVMKTTSAWPSITEPGRVAYLGDSSHVTLLTHQEQNAGNAVHYLIPNNSRGTRSSRSNIDMVENQILAQRGAFVLPLRSISDQLVESYFTWVHPIIPVINRARFMRQYRDPKNPPSILLLQAVFLAGSHIYKATHNENATAEVSVFTFYKRAKALYDANYEDDRIVIVQSLVLLGWYQGGSAEAVESVCDWNRLAIVVAQGCGLHRCVDGSQLSHTDKSLRRRIWWTLFSRDRFTAMSFGRPPCINLEDSDVTMITEQDFVELSSQRDSRYSLEPQQVQFYLQYVKLSQLAGVILSQHYSVATLLSGEAREIRLIDQMLVDWLKDCPSSMSWKSTQYEFWPALLHLKYYTAVCLLHQSTTFATATPSPQSTSNNPSEIVALEAADMIVTIAEVLMSQDQLKYCPSFTTYSLLSAGSVYIYQIRCSTSSFRQILRRKLGSLELSLGDISRVWGIGKVAYELFQKVIDEKAPECI</sequence>
<evidence type="ECO:0000256" key="1">
    <source>
        <dbReference type="ARBA" id="ARBA00022833"/>
    </source>
</evidence>